<reference evidence="2" key="1">
    <citation type="submission" date="2020-03" db="EMBL/GenBank/DDBJ databases">
        <title>Site-based positive gene gene selection in Geosmithia morbida across the United States reveals a broad range of putative effectors and factors for local host and environmental adapation.</title>
        <authorList>
            <person name="Onufrak A."/>
            <person name="Murdoch R.W."/>
            <person name="Gazis R."/>
            <person name="Huff M."/>
            <person name="Staton M."/>
            <person name="Klingeman W."/>
            <person name="Hadziabdic D."/>
        </authorList>
    </citation>
    <scope>NUCLEOTIDE SEQUENCE</scope>
    <source>
        <strain evidence="2">1262</strain>
    </source>
</reference>
<protein>
    <submittedName>
        <fullName evidence="2">Uncharacterized protein</fullName>
    </submittedName>
</protein>
<feature type="transmembrane region" description="Helical" evidence="1">
    <location>
        <begin position="336"/>
        <end position="356"/>
    </location>
</feature>
<dbReference type="Proteomes" id="UP000749293">
    <property type="component" value="Unassembled WGS sequence"/>
</dbReference>
<evidence type="ECO:0000256" key="1">
    <source>
        <dbReference type="SAM" id="Phobius"/>
    </source>
</evidence>
<evidence type="ECO:0000313" key="2">
    <source>
        <dbReference type="EMBL" id="KAF4119725.1"/>
    </source>
</evidence>
<keyword evidence="1" id="KW-0812">Transmembrane</keyword>
<dbReference type="EMBL" id="JAANYQ010000021">
    <property type="protein sequence ID" value="KAF4119725.1"/>
    <property type="molecule type" value="Genomic_DNA"/>
</dbReference>
<dbReference type="OrthoDB" id="5207033at2759"/>
<comment type="caution">
    <text evidence="2">The sequence shown here is derived from an EMBL/GenBank/DDBJ whole genome shotgun (WGS) entry which is preliminary data.</text>
</comment>
<dbReference type="AlphaFoldDB" id="A0A9P4YPM5"/>
<dbReference type="GeneID" id="55970619"/>
<keyword evidence="3" id="KW-1185">Reference proteome</keyword>
<dbReference type="Gene3D" id="1.20.58.340">
    <property type="entry name" value="Magnesium transport protein CorA, transmembrane region"/>
    <property type="match status" value="1"/>
</dbReference>
<keyword evidence="1" id="KW-0472">Membrane</keyword>
<sequence length="385" mass="44190">MSEKVCIQTPIFVWNSAADKVREHGACRSMVCDETALPDYWWAAYYRNANGYLGLETERDDEGNLVGVTSWARLMAKVMEPAKTDSMSYSWYKINVVVKWLASTGKTVMFVFDSPAELRVKIQETLPRRLRKRDMLDPFWPYPALLEDLAGVQERSIWALRDFVRVREKKRSELSAEEARRYQIYHEVSRHMIHNVETLDTSVKTCRSILEQQSVLREATLGADDGARLRRLAAHESTRQRVISSAHLLEALRDRSVANKERLAQETQLLFYRLAQHDTELSLDLGLEMRKDSTAMRTIALVTLVFLPATFIAALFDTCFFDYDADDGLTVGYQFWIYWAAALPVTALTVALWVLWDRGLSKRTPKSKDVMRSPTFPAVSVDDKA</sequence>
<dbReference type="RefSeq" id="XP_035318377.1">
    <property type="nucleotide sequence ID" value="XM_035466366.1"/>
</dbReference>
<feature type="transmembrane region" description="Helical" evidence="1">
    <location>
        <begin position="298"/>
        <end position="316"/>
    </location>
</feature>
<organism evidence="2 3">
    <name type="scientific">Geosmithia morbida</name>
    <dbReference type="NCBI Taxonomy" id="1094350"/>
    <lineage>
        <taxon>Eukaryota</taxon>
        <taxon>Fungi</taxon>
        <taxon>Dikarya</taxon>
        <taxon>Ascomycota</taxon>
        <taxon>Pezizomycotina</taxon>
        <taxon>Sordariomycetes</taxon>
        <taxon>Hypocreomycetidae</taxon>
        <taxon>Hypocreales</taxon>
        <taxon>Bionectriaceae</taxon>
        <taxon>Geosmithia</taxon>
    </lineage>
</organism>
<gene>
    <name evidence="2" type="ORF">GMORB2_4391</name>
</gene>
<name>A0A9P4YPM5_9HYPO</name>
<proteinExistence type="predicted"/>
<accession>A0A9P4YPM5</accession>
<evidence type="ECO:0000313" key="3">
    <source>
        <dbReference type="Proteomes" id="UP000749293"/>
    </source>
</evidence>
<keyword evidence="1" id="KW-1133">Transmembrane helix</keyword>